<feature type="compositionally biased region" description="Polar residues" evidence="1">
    <location>
        <begin position="51"/>
        <end position="62"/>
    </location>
</feature>
<accession>A0AAV4UG38</accession>
<evidence type="ECO:0000313" key="3">
    <source>
        <dbReference type="Proteomes" id="UP001054945"/>
    </source>
</evidence>
<sequence>MDSVITKKEVDGLNEVHAFAAVFMVDSVEWKKGCIFSARSLEALVTDTSPCTGKQTLASPSETSDRKVLSNHEEALQQPKEKHRNRIVRASRFQLGTANARHTEMSSFF</sequence>
<protein>
    <submittedName>
        <fullName evidence="2">Uncharacterized protein</fullName>
    </submittedName>
</protein>
<dbReference type="Proteomes" id="UP001054945">
    <property type="component" value="Unassembled WGS sequence"/>
</dbReference>
<feature type="region of interest" description="Disordered" evidence="1">
    <location>
        <begin position="51"/>
        <end position="83"/>
    </location>
</feature>
<reference evidence="2 3" key="1">
    <citation type="submission" date="2021-06" db="EMBL/GenBank/DDBJ databases">
        <title>Caerostris extrusa draft genome.</title>
        <authorList>
            <person name="Kono N."/>
            <person name="Arakawa K."/>
        </authorList>
    </citation>
    <scope>NUCLEOTIDE SEQUENCE [LARGE SCALE GENOMIC DNA]</scope>
</reference>
<dbReference type="EMBL" id="BPLR01012793">
    <property type="protein sequence ID" value="GIY56675.1"/>
    <property type="molecule type" value="Genomic_DNA"/>
</dbReference>
<keyword evidence="3" id="KW-1185">Reference proteome</keyword>
<organism evidence="2 3">
    <name type="scientific">Caerostris extrusa</name>
    <name type="common">Bark spider</name>
    <name type="synonym">Caerostris bankana</name>
    <dbReference type="NCBI Taxonomy" id="172846"/>
    <lineage>
        <taxon>Eukaryota</taxon>
        <taxon>Metazoa</taxon>
        <taxon>Ecdysozoa</taxon>
        <taxon>Arthropoda</taxon>
        <taxon>Chelicerata</taxon>
        <taxon>Arachnida</taxon>
        <taxon>Araneae</taxon>
        <taxon>Araneomorphae</taxon>
        <taxon>Entelegynae</taxon>
        <taxon>Araneoidea</taxon>
        <taxon>Araneidae</taxon>
        <taxon>Caerostris</taxon>
    </lineage>
</organism>
<comment type="caution">
    <text evidence="2">The sequence shown here is derived from an EMBL/GenBank/DDBJ whole genome shotgun (WGS) entry which is preliminary data.</text>
</comment>
<dbReference type="AlphaFoldDB" id="A0AAV4UG38"/>
<gene>
    <name evidence="2" type="ORF">CEXT_118361</name>
</gene>
<name>A0AAV4UG38_CAEEX</name>
<proteinExistence type="predicted"/>
<evidence type="ECO:0000256" key="1">
    <source>
        <dbReference type="SAM" id="MobiDB-lite"/>
    </source>
</evidence>
<feature type="compositionally biased region" description="Basic and acidic residues" evidence="1">
    <location>
        <begin position="63"/>
        <end position="75"/>
    </location>
</feature>
<evidence type="ECO:0000313" key="2">
    <source>
        <dbReference type="EMBL" id="GIY56675.1"/>
    </source>
</evidence>